<evidence type="ECO:0000256" key="1">
    <source>
        <dbReference type="ARBA" id="ARBA00022723"/>
    </source>
</evidence>
<dbReference type="InterPro" id="IPR001841">
    <property type="entry name" value="Znf_RING"/>
</dbReference>
<sequence>MSQPPSGGGPPDRFSRMFPFPGMIPIHALSPLEVERLLSTILPRSLRDVEGFAVAHAAPPGPSHLPCSRSQIDALLDAHAYSETTAPEAPGDEPKTRSRAAASKKRQLEAEDCADKAACPVCLDAREEGCRAVRMPCCGQRFHRGCLLTWLSAESDKCPTCRGELPSPAKKARCAYEALGVAELKRRCDERHVDASACVEKAELVKLLARDRDEDDAKRAARRAAGHPIPVPIFAAAHAAAASMAARRRAVRVGRRRRRRRAAAGGGPPPGARGSRRRARAPRRRARARAAPRRPAAARRASRRGPAPRRRARSPFARVRERARAPPRVPRTARRAARRAAARPRRQRPVARARGGDGPPRVAGRAAPAFIRALFESARARRLRGLVGEPSPRVIRVNRDDLEQGGMPFPSPSR</sequence>
<reference evidence="7 8" key="1">
    <citation type="submission" date="2024-03" db="EMBL/GenBank/DDBJ databases">
        <title>Aureococcus anophagefferens CCMP1851 and Kratosvirus quantuckense: Draft genome of a second virus-susceptible host strain in the model system.</title>
        <authorList>
            <person name="Chase E."/>
            <person name="Truchon A.R."/>
            <person name="Schepens W."/>
            <person name="Wilhelm S.W."/>
        </authorList>
    </citation>
    <scope>NUCLEOTIDE SEQUENCE [LARGE SCALE GENOMIC DNA]</scope>
    <source>
        <strain evidence="7 8">CCMP1851</strain>
    </source>
</reference>
<dbReference type="SMART" id="SM00184">
    <property type="entry name" value="RING"/>
    <property type="match status" value="1"/>
</dbReference>
<accession>A0ABR1FL21</accession>
<evidence type="ECO:0000313" key="7">
    <source>
        <dbReference type="EMBL" id="KAK7232785.1"/>
    </source>
</evidence>
<evidence type="ECO:0000256" key="5">
    <source>
        <dbReference type="SAM" id="MobiDB-lite"/>
    </source>
</evidence>
<feature type="compositionally biased region" description="Basic residues" evidence="5">
    <location>
        <begin position="331"/>
        <end position="351"/>
    </location>
</feature>
<feature type="compositionally biased region" description="Basic residues" evidence="5">
    <location>
        <begin position="274"/>
        <end position="313"/>
    </location>
</feature>
<feature type="region of interest" description="Disordered" evidence="5">
    <location>
        <begin position="247"/>
        <end position="363"/>
    </location>
</feature>
<evidence type="ECO:0000256" key="4">
    <source>
        <dbReference type="PROSITE-ProRule" id="PRU00175"/>
    </source>
</evidence>
<feature type="compositionally biased region" description="Basic residues" evidence="5">
    <location>
        <begin position="247"/>
        <end position="262"/>
    </location>
</feature>
<evidence type="ECO:0000256" key="2">
    <source>
        <dbReference type="ARBA" id="ARBA00022771"/>
    </source>
</evidence>
<protein>
    <recommendedName>
        <fullName evidence="6">RING-type domain-containing protein</fullName>
    </recommendedName>
</protein>
<feature type="region of interest" description="Disordered" evidence="5">
    <location>
        <begin position="84"/>
        <end position="105"/>
    </location>
</feature>
<keyword evidence="1" id="KW-0479">Metal-binding</keyword>
<name>A0ABR1FL21_AURAN</name>
<dbReference type="Pfam" id="PF13639">
    <property type="entry name" value="zf-RING_2"/>
    <property type="match status" value="1"/>
</dbReference>
<dbReference type="EMBL" id="JBBJCI010000366">
    <property type="protein sequence ID" value="KAK7232785.1"/>
    <property type="molecule type" value="Genomic_DNA"/>
</dbReference>
<evidence type="ECO:0000313" key="8">
    <source>
        <dbReference type="Proteomes" id="UP001363151"/>
    </source>
</evidence>
<feature type="domain" description="RING-type" evidence="6">
    <location>
        <begin position="119"/>
        <end position="162"/>
    </location>
</feature>
<evidence type="ECO:0000259" key="6">
    <source>
        <dbReference type="PROSITE" id="PS50089"/>
    </source>
</evidence>
<dbReference type="Gene3D" id="3.30.40.10">
    <property type="entry name" value="Zinc/RING finger domain, C3HC4 (zinc finger)"/>
    <property type="match status" value="1"/>
</dbReference>
<comment type="caution">
    <text evidence="7">The sequence shown here is derived from an EMBL/GenBank/DDBJ whole genome shotgun (WGS) entry which is preliminary data.</text>
</comment>
<dbReference type="PANTHER" id="PTHR45969:SF69">
    <property type="entry name" value="FINGER DOMAIN PROTEIN, PUTATIVE (AFU_ORTHOLOGUE AFUA_3G12190)-RELATED"/>
    <property type="match status" value="1"/>
</dbReference>
<keyword evidence="2 4" id="KW-0863">Zinc-finger</keyword>
<proteinExistence type="predicted"/>
<dbReference type="CDD" id="cd16448">
    <property type="entry name" value="RING-H2"/>
    <property type="match status" value="1"/>
</dbReference>
<keyword evidence="3" id="KW-0862">Zinc</keyword>
<organism evidence="7 8">
    <name type="scientific">Aureococcus anophagefferens</name>
    <name type="common">Harmful bloom alga</name>
    <dbReference type="NCBI Taxonomy" id="44056"/>
    <lineage>
        <taxon>Eukaryota</taxon>
        <taxon>Sar</taxon>
        <taxon>Stramenopiles</taxon>
        <taxon>Ochrophyta</taxon>
        <taxon>Pelagophyceae</taxon>
        <taxon>Pelagomonadales</taxon>
        <taxon>Pelagomonadaceae</taxon>
        <taxon>Aureococcus</taxon>
    </lineage>
</organism>
<keyword evidence="8" id="KW-1185">Reference proteome</keyword>
<gene>
    <name evidence="7" type="ORF">SO694_000372119</name>
</gene>
<dbReference type="PROSITE" id="PS50089">
    <property type="entry name" value="ZF_RING_2"/>
    <property type="match status" value="1"/>
</dbReference>
<evidence type="ECO:0000256" key="3">
    <source>
        <dbReference type="ARBA" id="ARBA00022833"/>
    </source>
</evidence>
<dbReference type="InterPro" id="IPR013083">
    <property type="entry name" value="Znf_RING/FYVE/PHD"/>
</dbReference>
<dbReference type="Proteomes" id="UP001363151">
    <property type="component" value="Unassembled WGS sequence"/>
</dbReference>
<dbReference type="PANTHER" id="PTHR45969">
    <property type="entry name" value="RING ZINC FINGER PROTEIN-RELATED"/>
    <property type="match status" value="1"/>
</dbReference>
<dbReference type="SUPFAM" id="SSF57850">
    <property type="entry name" value="RING/U-box"/>
    <property type="match status" value="1"/>
</dbReference>